<evidence type="ECO:0000256" key="1">
    <source>
        <dbReference type="SAM" id="MobiDB-lite"/>
    </source>
</evidence>
<feature type="region of interest" description="Disordered" evidence="1">
    <location>
        <begin position="1"/>
        <end position="25"/>
    </location>
</feature>
<keyword evidence="2" id="KW-1133">Transmembrane helix</keyword>
<dbReference type="EMBL" id="JAVLVT010000001">
    <property type="protein sequence ID" value="MDS1269197.1"/>
    <property type="molecule type" value="Genomic_DNA"/>
</dbReference>
<name>A0ABU2H1M3_9ACTN</name>
<dbReference type="Proteomes" id="UP001250214">
    <property type="component" value="Unassembled WGS sequence"/>
</dbReference>
<gene>
    <name evidence="3" type="ORF">RIF23_02675</name>
</gene>
<proteinExistence type="predicted"/>
<evidence type="ECO:0000313" key="3">
    <source>
        <dbReference type="EMBL" id="MDS1269197.1"/>
    </source>
</evidence>
<sequence>MSYSGYGPPNQYGYGVPSGPTEPPASKGNAIGALVANVVGLVMCCLVALPGLVLGIIALVTAESNPQTSRVCAIIAWVLFGLALIIGIVWLFLFGLPAMYLPAMYEETYYY</sequence>
<keyword evidence="2" id="KW-0472">Membrane</keyword>
<reference evidence="4" key="1">
    <citation type="submission" date="2023-07" db="EMBL/GenBank/DDBJ databases">
        <title>Novel species in the genus Lipingzhangella isolated from Sambhar Salt Lake.</title>
        <authorList>
            <person name="Jiya N."/>
            <person name="Kajale S."/>
            <person name="Sharma A."/>
        </authorList>
    </citation>
    <scope>NUCLEOTIDE SEQUENCE [LARGE SCALE GENOMIC DNA]</scope>
    <source>
        <strain evidence="4">LS1_29</strain>
    </source>
</reference>
<feature type="transmembrane region" description="Helical" evidence="2">
    <location>
        <begin position="30"/>
        <end position="62"/>
    </location>
</feature>
<feature type="transmembrane region" description="Helical" evidence="2">
    <location>
        <begin position="74"/>
        <end position="101"/>
    </location>
</feature>
<protein>
    <submittedName>
        <fullName evidence="3">DUF4190 domain-containing protein</fullName>
    </submittedName>
</protein>
<organism evidence="3 4">
    <name type="scientific">Lipingzhangella rawalii</name>
    <dbReference type="NCBI Taxonomy" id="2055835"/>
    <lineage>
        <taxon>Bacteria</taxon>
        <taxon>Bacillati</taxon>
        <taxon>Actinomycetota</taxon>
        <taxon>Actinomycetes</taxon>
        <taxon>Streptosporangiales</taxon>
        <taxon>Nocardiopsidaceae</taxon>
        <taxon>Lipingzhangella</taxon>
    </lineage>
</organism>
<keyword evidence="4" id="KW-1185">Reference proteome</keyword>
<keyword evidence="2" id="KW-0812">Transmembrane</keyword>
<evidence type="ECO:0000313" key="4">
    <source>
        <dbReference type="Proteomes" id="UP001250214"/>
    </source>
</evidence>
<comment type="caution">
    <text evidence="3">The sequence shown here is derived from an EMBL/GenBank/DDBJ whole genome shotgun (WGS) entry which is preliminary data.</text>
</comment>
<dbReference type="RefSeq" id="WP_310910702.1">
    <property type="nucleotide sequence ID" value="NZ_JAVLVT010000001.1"/>
</dbReference>
<accession>A0ABU2H1M3</accession>
<evidence type="ECO:0000256" key="2">
    <source>
        <dbReference type="SAM" id="Phobius"/>
    </source>
</evidence>